<evidence type="ECO:0000313" key="2">
    <source>
        <dbReference type="Proteomes" id="UP001500879"/>
    </source>
</evidence>
<keyword evidence="2" id="KW-1185">Reference proteome</keyword>
<organism evidence="1 2">
    <name type="scientific">Streptomyces luteireticuli</name>
    <dbReference type="NCBI Taxonomy" id="173858"/>
    <lineage>
        <taxon>Bacteria</taxon>
        <taxon>Bacillati</taxon>
        <taxon>Actinomycetota</taxon>
        <taxon>Actinomycetes</taxon>
        <taxon>Kitasatosporales</taxon>
        <taxon>Streptomycetaceae</taxon>
        <taxon>Streptomyces</taxon>
    </lineage>
</organism>
<protein>
    <submittedName>
        <fullName evidence="1">Uncharacterized protein</fullName>
    </submittedName>
</protein>
<sequence>MISFIPSNKMTDRPVFAMPSLGMRPSGAVSGVVLASGLGSVNGTGLSSVALPANASVLGNERPTKAPAAAATAAVAQFRAFAAETNGAESRTKQYQHHTMWAFRGLEPWRDPA</sequence>
<comment type="caution">
    <text evidence="1">The sequence shown here is derived from an EMBL/GenBank/DDBJ whole genome shotgun (WGS) entry which is preliminary data.</text>
</comment>
<dbReference type="EMBL" id="BAAABX010000009">
    <property type="protein sequence ID" value="GAA0390726.1"/>
    <property type="molecule type" value="Genomic_DNA"/>
</dbReference>
<dbReference type="RefSeq" id="WP_344020082.1">
    <property type="nucleotide sequence ID" value="NZ_BAAABX010000009.1"/>
</dbReference>
<reference evidence="2" key="1">
    <citation type="journal article" date="2019" name="Int. J. Syst. Evol. Microbiol.">
        <title>The Global Catalogue of Microorganisms (GCM) 10K type strain sequencing project: providing services to taxonomists for standard genome sequencing and annotation.</title>
        <authorList>
            <consortium name="The Broad Institute Genomics Platform"/>
            <consortium name="The Broad Institute Genome Sequencing Center for Infectious Disease"/>
            <person name="Wu L."/>
            <person name="Ma J."/>
        </authorList>
    </citation>
    <scope>NUCLEOTIDE SEQUENCE [LARGE SCALE GENOMIC DNA]</scope>
    <source>
        <strain evidence="2">JCM 4788</strain>
    </source>
</reference>
<gene>
    <name evidence="1" type="ORF">GCM10010357_09190</name>
</gene>
<name>A0ABP3I648_9ACTN</name>
<accession>A0ABP3I648</accession>
<dbReference type="Proteomes" id="UP001500879">
    <property type="component" value="Unassembled WGS sequence"/>
</dbReference>
<proteinExistence type="predicted"/>
<evidence type="ECO:0000313" key="1">
    <source>
        <dbReference type="EMBL" id="GAA0390726.1"/>
    </source>
</evidence>